<dbReference type="InterPro" id="IPR011701">
    <property type="entry name" value="MFS"/>
</dbReference>
<dbReference type="PROSITE" id="PS50850">
    <property type="entry name" value="MFS"/>
    <property type="match status" value="1"/>
</dbReference>
<keyword evidence="2" id="KW-0813">Transport</keyword>
<sequence length="477" mass="52023">MTGMFWGSLSDRIGRKKVLLFGNAGTLLSMLIVGFAPSFGVALMGRVLGGLLNGNIGVIQTMVGELVTNPKHEPRAFAVMPFVWSIGTIIGPSIGGYFSDPADNFPSLFSRTGLFASFPYLLPNLLCALMLFGSIIAAYFFLGETHPDMQPWSTQADLDSTSAVTPLIPASGAMNNAHADLSTESYGTFDSVTITERTKPMVEPKGSRSSSPQRQKVFTKNVVMLVIALGIYTYHSMTYDHLMPIFFQDSRVTPASELSGGLGLSTQEVGIIMSVNGIIALFVQGLIFPFMASWLGIWKLFILVTVGHPLAYFVVPYLVILPQQYLYLGIYTCLFIRNFFSILAYPLLLIMIKEAAPSPQHLGKINGLAASTGGACRTIASPVAGMLYGMGMQIKFTPLAWWCSALVAVIGAAQVPWIDRQKNKKATVRTAVAWTESTKTPEEVKRREEARRKIVFFQKNKKAEPVVEVADMGGEDV</sequence>
<dbReference type="Proteomes" id="UP000800235">
    <property type="component" value="Unassembled WGS sequence"/>
</dbReference>
<comment type="caution">
    <text evidence="8">The sequence shown here is derived from an EMBL/GenBank/DDBJ whole genome shotgun (WGS) entry which is preliminary data.</text>
</comment>
<evidence type="ECO:0000259" key="7">
    <source>
        <dbReference type="PROSITE" id="PS50850"/>
    </source>
</evidence>
<dbReference type="InterPro" id="IPR036259">
    <property type="entry name" value="MFS_trans_sf"/>
</dbReference>
<organism evidence="8 9">
    <name type="scientific">Tothia fuscella</name>
    <dbReference type="NCBI Taxonomy" id="1048955"/>
    <lineage>
        <taxon>Eukaryota</taxon>
        <taxon>Fungi</taxon>
        <taxon>Dikarya</taxon>
        <taxon>Ascomycota</taxon>
        <taxon>Pezizomycotina</taxon>
        <taxon>Dothideomycetes</taxon>
        <taxon>Pleosporomycetidae</taxon>
        <taxon>Venturiales</taxon>
        <taxon>Cylindrosympodiaceae</taxon>
        <taxon>Tothia</taxon>
    </lineage>
</organism>
<evidence type="ECO:0000256" key="5">
    <source>
        <dbReference type="ARBA" id="ARBA00023136"/>
    </source>
</evidence>
<evidence type="ECO:0000256" key="2">
    <source>
        <dbReference type="ARBA" id="ARBA00022448"/>
    </source>
</evidence>
<feature type="transmembrane region" description="Helical" evidence="6">
    <location>
        <begin position="43"/>
        <end position="64"/>
    </location>
</feature>
<feature type="transmembrane region" description="Helical" evidence="6">
    <location>
        <begin position="217"/>
        <end position="234"/>
    </location>
</feature>
<keyword evidence="3 6" id="KW-0812">Transmembrane</keyword>
<protein>
    <submittedName>
        <fullName evidence="8">MFS general substrate transporter</fullName>
    </submittedName>
</protein>
<feature type="transmembrane region" description="Helical" evidence="6">
    <location>
        <begin position="325"/>
        <end position="348"/>
    </location>
</feature>
<evidence type="ECO:0000313" key="8">
    <source>
        <dbReference type="EMBL" id="KAF2432820.1"/>
    </source>
</evidence>
<dbReference type="EMBL" id="MU007024">
    <property type="protein sequence ID" value="KAF2432820.1"/>
    <property type="molecule type" value="Genomic_DNA"/>
</dbReference>
<feature type="domain" description="Major facilitator superfamily (MFS) profile" evidence="7">
    <location>
        <begin position="1"/>
        <end position="423"/>
    </location>
</feature>
<feature type="transmembrane region" description="Helical" evidence="6">
    <location>
        <begin position="300"/>
        <end position="319"/>
    </location>
</feature>
<reference evidence="8" key="1">
    <citation type="journal article" date="2020" name="Stud. Mycol.">
        <title>101 Dothideomycetes genomes: a test case for predicting lifestyles and emergence of pathogens.</title>
        <authorList>
            <person name="Haridas S."/>
            <person name="Albert R."/>
            <person name="Binder M."/>
            <person name="Bloem J."/>
            <person name="Labutti K."/>
            <person name="Salamov A."/>
            <person name="Andreopoulos B."/>
            <person name="Baker S."/>
            <person name="Barry K."/>
            <person name="Bills G."/>
            <person name="Bluhm B."/>
            <person name="Cannon C."/>
            <person name="Castanera R."/>
            <person name="Culley D."/>
            <person name="Daum C."/>
            <person name="Ezra D."/>
            <person name="Gonzalez J."/>
            <person name="Henrissat B."/>
            <person name="Kuo A."/>
            <person name="Liang C."/>
            <person name="Lipzen A."/>
            <person name="Lutzoni F."/>
            <person name="Magnuson J."/>
            <person name="Mondo S."/>
            <person name="Nolan M."/>
            <person name="Ohm R."/>
            <person name="Pangilinan J."/>
            <person name="Park H.-J."/>
            <person name="Ramirez L."/>
            <person name="Alfaro M."/>
            <person name="Sun H."/>
            <person name="Tritt A."/>
            <person name="Yoshinaga Y."/>
            <person name="Zwiers L.-H."/>
            <person name="Turgeon B."/>
            <person name="Goodwin S."/>
            <person name="Spatafora J."/>
            <person name="Crous P."/>
            <person name="Grigoriev I."/>
        </authorList>
    </citation>
    <scope>NUCLEOTIDE SEQUENCE</scope>
    <source>
        <strain evidence="8">CBS 130266</strain>
    </source>
</reference>
<dbReference type="GO" id="GO:0022857">
    <property type="term" value="F:transmembrane transporter activity"/>
    <property type="evidence" value="ECO:0007669"/>
    <property type="project" value="InterPro"/>
</dbReference>
<dbReference type="Pfam" id="PF07690">
    <property type="entry name" value="MFS_1"/>
    <property type="match status" value="1"/>
</dbReference>
<evidence type="ECO:0000256" key="3">
    <source>
        <dbReference type="ARBA" id="ARBA00022692"/>
    </source>
</evidence>
<dbReference type="GO" id="GO:0016020">
    <property type="term" value="C:membrane"/>
    <property type="evidence" value="ECO:0007669"/>
    <property type="project" value="UniProtKB-SubCell"/>
</dbReference>
<dbReference type="PANTHER" id="PTHR23504">
    <property type="entry name" value="MAJOR FACILITATOR SUPERFAMILY DOMAIN-CONTAINING PROTEIN 10"/>
    <property type="match status" value="1"/>
</dbReference>
<evidence type="ECO:0000256" key="4">
    <source>
        <dbReference type="ARBA" id="ARBA00022989"/>
    </source>
</evidence>
<feature type="transmembrane region" description="Helical" evidence="6">
    <location>
        <begin position="118"/>
        <end position="142"/>
    </location>
</feature>
<evidence type="ECO:0000256" key="6">
    <source>
        <dbReference type="SAM" id="Phobius"/>
    </source>
</evidence>
<evidence type="ECO:0000313" key="9">
    <source>
        <dbReference type="Proteomes" id="UP000800235"/>
    </source>
</evidence>
<proteinExistence type="predicted"/>
<dbReference type="Gene3D" id="1.20.1250.20">
    <property type="entry name" value="MFS general substrate transporter like domains"/>
    <property type="match status" value="1"/>
</dbReference>
<feature type="transmembrane region" description="Helical" evidence="6">
    <location>
        <begin position="399"/>
        <end position="418"/>
    </location>
</feature>
<feature type="transmembrane region" description="Helical" evidence="6">
    <location>
        <begin position="269"/>
        <end position="288"/>
    </location>
</feature>
<gene>
    <name evidence="8" type="ORF">EJ08DRAFT_647910</name>
</gene>
<feature type="transmembrane region" description="Helical" evidence="6">
    <location>
        <begin position="76"/>
        <end position="98"/>
    </location>
</feature>
<dbReference type="InterPro" id="IPR020846">
    <property type="entry name" value="MFS_dom"/>
</dbReference>
<name>A0A9P4NV25_9PEZI</name>
<accession>A0A9P4NV25</accession>
<keyword evidence="9" id="KW-1185">Reference proteome</keyword>
<dbReference type="SUPFAM" id="SSF103473">
    <property type="entry name" value="MFS general substrate transporter"/>
    <property type="match status" value="1"/>
</dbReference>
<dbReference type="OrthoDB" id="10262656at2759"/>
<dbReference type="PANTHER" id="PTHR23504:SF2">
    <property type="entry name" value="TRANSPORTER, PUTATIVE (AFU_ORTHOLOGUE AFUA_8G04150)-RELATED"/>
    <property type="match status" value="1"/>
</dbReference>
<dbReference type="AlphaFoldDB" id="A0A9P4NV25"/>
<evidence type="ECO:0000256" key="1">
    <source>
        <dbReference type="ARBA" id="ARBA00004141"/>
    </source>
</evidence>
<keyword evidence="4 6" id="KW-1133">Transmembrane helix</keyword>
<feature type="transmembrane region" description="Helical" evidence="6">
    <location>
        <begin position="18"/>
        <end position="37"/>
    </location>
</feature>
<keyword evidence="5 6" id="KW-0472">Membrane</keyword>
<feature type="transmembrane region" description="Helical" evidence="6">
    <location>
        <begin position="368"/>
        <end position="387"/>
    </location>
</feature>
<comment type="subcellular location">
    <subcellularLocation>
        <location evidence="1">Membrane</location>
        <topology evidence="1">Multi-pass membrane protein</topology>
    </subcellularLocation>
</comment>